<feature type="compositionally biased region" description="Basic residues" evidence="2">
    <location>
        <begin position="233"/>
        <end position="245"/>
    </location>
</feature>
<evidence type="ECO:0000313" key="3">
    <source>
        <dbReference type="EMBL" id="PYH88476.1"/>
    </source>
</evidence>
<keyword evidence="4" id="KW-1185">Reference proteome</keyword>
<evidence type="ECO:0000313" key="4">
    <source>
        <dbReference type="Proteomes" id="UP000247810"/>
    </source>
</evidence>
<dbReference type="OrthoDB" id="4526548at2759"/>
<evidence type="ECO:0000256" key="2">
    <source>
        <dbReference type="SAM" id="MobiDB-lite"/>
    </source>
</evidence>
<keyword evidence="1" id="KW-0175">Coiled coil</keyword>
<dbReference type="VEuPathDB" id="FungiDB:BO71DRAFT_136463"/>
<evidence type="ECO:0000256" key="1">
    <source>
        <dbReference type="SAM" id="Coils"/>
    </source>
</evidence>
<reference evidence="3 4" key="1">
    <citation type="submission" date="2018-02" db="EMBL/GenBank/DDBJ databases">
        <title>The genomes of Aspergillus section Nigri reveals drivers in fungal speciation.</title>
        <authorList>
            <consortium name="DOE Joint Genome Institute"/>
            <person name="Vesth T.C."/>
            <person name="Nybo J."/>
            <person name="Theobald S."/>
            <person name="Brandl J."/>
            <person name="Frisvad J.C."/>
            <person name="Nielsen K.F."/>
            <person name="Lyhne E.K."/>
            <person name="Kogle M.E."/>
            <person name="Kuo A."/>
            <person name="Riley R."/>
            <person name="Clum A."/>
            <person name="Nolan M."/>
            <person name="Lipzen A."/>
            <person name="Salamov A."/>
            <person name="Henrissat B."/>
            <person name="Wiebenga A."/>
            <person name="De vries R.P."/>
            <person name="Grigoriev I.V."/>
            <person name="Mortensen U.H."/>
            <person name="Andersen M.R."/>
            <person name="Baker S.E."/>
        </authorList>
    </citation>
    <scope>NUCLEOTIDE SEQUENCE [LARGE SCALE GENOMIC DNA]</scope>
    <source>
        <strain evidence="3 4">CBS 707.79</strain>
    </source>
</reference>
<proteinExistence type="predicted"/>
<dbReference type="Proteomes" id="UP000247810">
    <property type="component" value="Unassembled WGS sequence"/>
</dbReference>
<protein>
    <submittedName>
        <fullName evidence="3">Uncharacterized protein</fullName>
    </submittedName>
</protein>
<sequence length="376" mass="43324">MCKKQAGGLGDYLHKLDPRREWTEHLPYIIIFCQTHVQRNFRKKFGDHPAKYKIRGLWEASTTQEILEHIQCLSTEYPELKHWLENKKPPWILSGLAAELSKIPYLDWIYARKHTGLSESSHFQDNNYTGRKLSLLAAVLRLKKHTNEVFAKYKQQVTQGVSPIWRNQNPTMRRAATLKQQDRRQQQAAKRRRKHTHLPYDPDNPYDTPLLEPAAEAQSVASSDTCSTYAPHTPRRRQASSRNHRAQSVSQSSAASDIRSTYTLHTPSHARAHPLSMVETLGSDNTSVDLPEMPLVRSTQALNPGHAQHVLDTSMVKPVSEYTEYILDIDPMEQRLKALHERKRKRDLIKEISKLEEEEAQTDQSTSHMQNTCIVC</sequence>
<dbReference type="AlphaFoldDB" id="A0A319CT29"/>
<feature type="compositionally biased region" description="Low complexity" evidence="2">
    <location>
        <begin position="246"/>
        <end position="256"/>
    </location>
</feature>
<feature type="coiled-coil region" evidence="1">
    <location>
        <begin position="338"/>
        <end position="365"/>
    </location>
</feature>
<organism evidence="3 4">
    <name type="scientific">Aspergillus ellipticus CBS 707.79</name>
    <dbReference type="NCBI Taxonomy" id="1448320"/>
    <lineage>
        <taxon>Eukaryota</taxon>
        <taxon>Fungi</taxon>
        <taxon>Dikarya</taxon>
        <taxon>Ascomycota</taxon>
        <taxon>Pezizomycotina</taxon>
        <taxon>Eurotiomycetes</taxon>
        <taxon>Eurotiomycetidae</taxon>
        <taxon>Eurotiales</taxon>
        <taxon>Aspergillaceae</taxon>
        <taxon>Aspergillus</taxon>
        <taxon>Aspergillus subgen. Circumdati</taxon>
    </lineage>
</organism>
<accession>A0A319CT29</accession>
<feature type="region of interest" description="Disordered" evidence="2">
    <location>
        <begin position="161"/>
        <end position="258"/>
    </location>
</feature>
<name>A0A319CT29_9EURO</name>
<feature type="compositionally biased region" description="Polar residues" evidence="2">
    <location>
        <begin position="219"/>
        <end position="230"/>
    </location>
</feature>
<dbReference type="EMBL" id="KZ826089">
    <property type="protein sequence ID" value="PYH88476.1"/>
    <property type="molecule type" value="Genomic_DNA"/>
</dbReference>
<gene>
    <name evidence="3" type="ORF">BO71DRAFT_136463</name>
</gene>
<feature type="compositionally biased region" description="Polar residues" evidence="2">
    <location>
        <begin position="161"/>
        <end position="171"/>
    </location>
</feature>